<comment type="caution">
    <text evidence="2">The sequence shown here is derived from an EMBL/GenBank/DDBJ whole genome shotgun (WGS) entry which is preliminary data.</text>
</comment>
<evidence type="ECO:0000313" key="2">
    <source>
        <dbReference type="EMBL" id="GLC25678.1"/>
    </source>
</evidence>
<organism evidence="2 3">
    <name type="scientific">Roseisolibacter agri</name>
    <dbReference type="NCBI Taxonomy" id="2014610"/>
    <lineage>
        <taxon>Bacteria</taxon>
        <taxon>Pseudomonadati</taxon>
        <taxon>Gemmatimonadota</taxon>
        <taxon>Gemmatimonadia</taxon>
        <taxon>Gemmatimonadales</taxon>
        <taxon>Gemmatimonadaceae</taxon>
        <taxon>Roseisolibacter</taxon>
    </lineage>
</organism>
<accession>A0AA37VAQ4</accession>
<dbReference type="EMBL" id="BRXS01000003">
    <property type="protein sequence ID" value="GLC25678.1"/>
    <property type="molecule type" value="Genomic_DNA"/>
</dbReference>
<dbReference type="Pfam" id="PF04338">
    <property type="entry name" value="DUF481"/>
    <property type="match status" value="1"/>
</dbReference>
<feature type="chain" id="PRO_5041351365" description="Salt-induced outer membrane protein" evidence="1">
    <location>
        <begin position="22"/>
        <end position="266"/>
    </location>
</feature>
<reference evidence="2" key="1">
    <citation type="submission" date="2022-08" db="EMBL/GenBank/DDBJ databases">
        <title>Draft genome sequencing of Roseisolibacter agri AW1220.</title>
        <authorList>
            <person name="Tobiishi Y."/>
            <person name="Tonouchi A."/>
        </authorList>
    </citation>
    <scope>NUCLEOTIDE SEQUENCE</scope>
    <source>
        <strain evidence="2">AW1220</strain>
    </source>
</reference>
<dbReference type="RefSeq" id="WP_284350135.1">
    <property type="nucleotide sequence ID" value="NZ_BRXS01000003.1"/>
</dbReference>
<protein>
    <recommendedName>
        <fullName evidence="4">Salt-induced outer membrane protein</fullName>
    </recommendedName>
</protein>
<sequence length="266" mass="28837">MPRRPLSFALVLLALPLAVSSAQPPAAQSSAKPAPRPWKWSAQANGSLLFGDAEQRILGGRTAVSRSDSVLALDVSLQMLYGDATREDAPRRVTKRLWLGATSLEYQPTGTVSPFLTATFESNLEKRIAARTSLGTGAKHTFVRTKRNEASLSAALLDERTVALAAPGAAADADPRETRVTRWSARARVQHGLDRRLRVTHVTFWRPRVRTTGDFVVLSTSEARYALTRALNVSTSLLVNHDSEATTRGARVNTDGQLLLGVGASW</sequence>
<evidence type="ECO:0000256" key="1">
    <source>
        <dbReference type="SAM" id="SignalP"/>
    </source>
</evidence>
<dbReference type="InterPro" id="IPR007433">
    <property type="entry name" value="DUF481"/>
</dbReference>
<proteinExistence type="predicted"/>
<gene>
    <name evidence="2" type="ORF">rosag_21910</name>
</gene>
<dbReference type="Proteomes" id="UP001161325">
    <property type="component" value="Unassembled WGS sequence"/>
</dbReference>
<evidence type="ECO:0008006" key="4">
    <source>
        <dbReference type="Google" id="ProtNLM"/>
    </source>
</evidence>
<evidence type="ECO:0000313" key="3">
    <source>
        <dbReference type="Proteomes" id="UP001161325"/>
    </source>
</evidence>
<feature type="signal peptide" evidence="1">
    <location>
        <begin position="1"/>
        <end position="21"/>
    </location>
</feature>
<keyword evidence="1" id="KW-0732">Signal</keyword>
<dbReference type="AlphaFoldDB" id="A0AA37VAQ4"/>
<name>A0AA37VAQ4_9BACT</name>
<keyword evidence="3" id="KW-1185">Reference proteome</keyword>